<keyword evidence="2" id="KW-1185">Reference proteome</keyword>
<dbReference type="InterPro" id="IPR011008">
    <property type="entry name" value="Dimeric_a/b-barrel"/>
</dbReference>
<name>A0A261TLE9_9BORD</name>
<comment type="caution">
    <text evidence="1">The sequence shown here is derived from an EMBL/GenBank/DDBJ whole genome shotgun (WGS) entry which is preliminary data.</text>
</comment>
<sequence>MKSILIKFPEETLSETAVLALPGATQTDLRIYHAVDHDETYVWWYSPAGIDANAGINAGGSTDTRASSDSNTDLDAMQAALRELHPRALVVGLALTTDVAGHSAGQAAPWFYMVETDIKPGAEADFDRWYETEHLPGLAAVPGTVRARRYLAENSSPRYYACYDLAQREAFGSPAWLAVRATSWSDRVRPNFINTKRTMFRLVQD</sequence>
<dbReference type="RefSeq" id="WP_094839013.1">
    <property type="nucleotide sequence ID" value="NZ_NEVQ01000022.1"/>
</dbReference>
<gene>
    <name evidence="1" type="ORF">CAL20_21935</name>
</gene>
<accession>A0A261TLE9</accession>
<organism evidence="1 2">
    <name type="scientific">Bordetella genomosp. 4</name>
    <dbReference type="NCBI Taxonomy" id="463044"/>
    <lineage>
        <taxon>Bacteria</taxon>
        <taxon>Pseudomonadati</taxon>
        <taxon>Pseudomonadota</taxon>
        <taxon>Betaproteobacteria</taxon>
        <taxon>Burkholderiales</taxon>
        <taxon>Alcaligenaceae</taxon>
        <taxon>Bordetella</taxon>
    </lineage>
</organism>
<dbReference type="EMBL" id="NEVQ01000022">
    <property type="protein sequence ID" value="OZI50518.1"/>
    <property type="molecule type" value="Genomic_DNA"/>
</dbReference>
<proteinExistence type="predicted"/>
<dbReference type="AlphaFoldDB" id="A0A261TLE9"/>
<evidence type="ECO:0000313" key="2">
    <source>
        <dbReference type="Proteomes" id="UP000216885"/>
    </source>
</evidence>
<protein>
    <submittedName>
        <fullName evidence="1">Uncharacterized protein</fullName>
    </submittedName>
</protein>
<dbReference type="SUPFAM" id="SSF54909">
    <property type="entry name" value="Dimeric alpha+beta barrel"/>
    <property type="match status" value="1"/>
</dbReference>
<evidence type="ECO:0000313" key="1">
    <source>
        <dbReference type="EMBL" id="OZI50518.1"/>
    </source>
</evidence>
<dbReference type="Proteomes" id="UP000216885">
    <property type="component" value="Unassembled WGS sequence"/>
</dbReference>
<reference evidence="1 2" key="1">
    <citation type="submission" date="2017-05" db="EMBL/GenBank/DDBJ databases">
        <title>Complete and WGS of Bordetella genogroups.</title>
        <authorList>
            <person name="Spilker T."/>
            <person name="LiPuma J."/>
        </authorList>
    </citation>
    <scope>NUCLEOTIDE SEQUENCE [LARGE SCALE GENOMIC DNA]</scope>
    <source>
        <strain evidence="1 2">AU9919</strain>
    </source>
</reference>